<sequence length="71" mass="8006">MLYKPRSTLLRSFVSVQTAVGDPGFYGTLMFLIYNHGEFDYKIKKGDRIAQGVVFEVIGSGEYNGSYQESE</sequence>
<evidence type="ECO:0000313" key="2">
    <source>
        <dbReference type="EMBL" id="KZX13206.1"/>
    </source>
</evidence>
<protein>
    <submittedName>
        <fullName evidence="2">Deoxycytidine triphosphate deaminase</fullName>
        <ecNumber evidence="2">3.5.4.13</ecNumber>
    </submittedName>
</protein>
<dbReference type="SUPFAM" id="SSF51283">
    <property type="entry name" value="dUTPase-like"/>
    <property type="match status" value="1"/>
</dbReference>
<dbReference type="STRING" id="49547.MBCUR_07330"/>
<proteinExistence type="predicted"/>
<name>A0A166BDX4_9EURY</name>
<gene>
    <name evidence="2" type="primary">dcd_1</name>
    <name evidence="2" type="ORF">MBCUR_07330</name>
</gene>
<dbReference type="Gene3D" id="2.70.40.10">
    <property type="match status" value="1"/>
</dbReference>
<accession>A0A166BDX4</accession>
<dbReference type="GO" id="GO:0008829">
    <property type="term" value="F:dCTP deaminase activity"/>
    <property type="evidence" value="ECO:0007669"/>
    <property type="project" value="UniProtKB-EC"/>
</dbReference>
<dbReference type="EC" id="3.5.4.13" evidence="2"/>
<dbReference type="Pfam" id="PF22769">
    <property type="entry name" value="DCD"/>
    <property type="match status" value="1"/>
</dbReference>
<evidence type="ECO:0000256" key="1">
    <source>
        <dbReference type="ARBA" id="ARBA00022801"/>
    </source>
</evidence>
<keyword evidence="3" id="KW-1185">Reference proteome</keyword>
<dbReference type="Proteomes" id="UP000077245">
    <property type="component" value="Unassembled WGS sequence"/>
</dbReference>
<dbReference type="AlphaFoldDB" id="A0A166BDX4"/>
<dbReference type="PATRIC" id="fig|49547.3.peg.795"/>
<dbReference type="InterPro" id="IPR036157">
    <property type="entry name" value="dUTPase-like_sf"/>
</dbReference>
<organism evidence="2 3">
    <name type="scientific">Methanobrevibacter curvatus</name>
    <dbReference type="NCBI Taxonomy" id="49547"/>
    <lineage>
        <taxon>Archaea</taxon>
        <taxon>Methanobacteriati</taxon>
        <taxon>Methanobacteriota</taxon>
        <taxon>Methanomada group</taxon>
        <taxon>Methanobacteria</taxon>
        <taxon>Methanobacteriales</taxon>
        <taxon>Methanobacteriaceae</taxon>
        <taxon>Methanobrevibacter</taxon>
    </lineage>
</organism>
<keyword evidence="1 2" id="KW-0378">Hydrolase</keyword>
<dbReference type="InterPro" id="IPR011962">
    <property type="entry name" value="dCTP_deaminase"/>
</dbReference>
<dbReference type="EMBL" id="LWMV01000154">
    <property type="protein sequence ID" value="KZX13206.1"/>
    <property type="molecule type" value="Genomic_DNA"/>
</dbReference>
<dbReference type="CDD" id="cd07557">
    <property type="entry name" value="trimeric_dUTPase"/>
    <property type="match status" value="1"/>
</dbReference>
<comment type="caution">
    <text evidence="2">The sequence shown here is derived from an EMBL/GenBank/DDBJ whole genome shotgun (WGS) entry which is preliminary data.</text>
</comment>
<dbReference type="InterPro" id="IPR033704">
    <property type="entry name" value="dUTPase_trimeric"/>
</dbReference>
<reference evidence="2 3" key="1">
    <citation type="submission" date="2016-04" db="EMBL/GenBank/DDBJ databases">
        <title>Genome sequence of Methanobrevibacter curvatus DSM 11111.</title>
        <authorList>
            <person name="Poehlein A."/>
            <person name="Seedorf H."/>
            <person name="Daniel R."/>
        </authorList>
    </citation>
    <scope>NUCLEOTIDE SEQUENCE [LARGE SCALE GENOMIC DNA]</scope>
    <source>
        <strain evidence="2 3">DSM 11111</strain>
    </source>
</reference>
<dbReference type="GO" id="GO:0006229">
    <property type="term" value="P:dUTP biosynthetic process"/>
    <property type="evidence" value="ECO:0007669"/>
    <property type="project" value="InterPro"/>
</dbReference>
<evidence type="ECO:0000313" key="3">
    <source>
        <dbReference type="Proteomes" id="UP000077245"/>
    </source>
</evidence>